<protein>
    <submittedName>
        <fullName evidence="1">Uncharacterized protein</fullName>
    </submittedName>
</protein>
<gene>
    <name evidence="1" type="ORF">S01H1_63431</name>
</gene>
<dbReference type="EMBL" id="BARS01041740">
    <property type="protein sequence ID" value="GAG35520.1"/>
    <property type="molecule type" value="Genomic_DNA"/>
</dbReference>
<name>X0WXT8_9ZZZZ</name>
<reference evidence="1" key="1">
    <citation type="journal article" date="2014" name="Front. Microbiol.">
        <title>High frequency of phylogenetically diverse reductive dehalogenase-homologous genes in deep subseafloor sedimentary metagenomes.</title>
        <authorList>
            <person name="Kawai M."/>
            <person name="Futagami T."/>
            <person name="Toyoda A."/>
            <person name="Takaki Y."/>
            <person name="Nishi S."/>
            <person name="Hori S."/>
            <person name="Arai W."/>
            <person name="Tsubouchi T."/>
            <person name="Morono Y."/>
            <person name="Uchiyama I."/>
            <person name="Ito T."/>
            <person name="Fujiyama A."/>
            <person name="Inagaki F."/>
            <person name="Takami H."/>
        </authorList>
    </citation>
    <scope>NUCLEOTIDE SEQUENCE</scope>
    <source>
        <strain evidence="1">Expedition CK06-06</strain>
    </source>
</reference>
<organism evidence="1">
    <name type="scientific">marine sediment metagenome</name>
    <dbReference type="NCBI Taxonomy" id="412755"/>
    <lineage>
        <taxon>unclassified sequences</taxon>
        <taxon>metagenomes</taxon>
        <taxon>ecological metagenomes</taxon>
    </lineage>
</organism>
<proteinExistence type="predicted"/>
<sequence>MSVREKVKHIFVELKGHMPFTVLGALLGIF</sequence>
<comment type="caution">
    <text evidence="1">The sequence shown here is derived from an EMBL/GenBank/DDBJ whole genome shotgun (WGS) entry which is preliminary data.</text>
</comment>
<accession>X0WXT8</accession>
<evidence type="ECO:0000313" key="1">
    <source>
        <dbReference type="EMBL" id="GAG35520.1"/>
    </source>
</evidence>
<feature type="non-terminal residue" evidence="1">
    <location>
        <position position="30"/>
    </location>
</feature>
<dbReference type="AlphaFoldDB" id="X0WXT8"/>